<dbReference type="EMBL" id="CM056742">
    <property type="protein sequence ID" value="KAJ8677290.1"/>
    <property type="molecule type" value="Genomic_DNA"/>
</dbReference>
<keyword evidence="2" id="KW-1185">Reference proteome</keyword>
<gene>
    <name evidence="1" type="ORF">QAD02_013077</name>
</gene>
<name>A0ACC2P131_9HYME</name>
<organism evidence="1 2">
    <name type="scientific">Eretmocerus hayati</name>
    <dbReference type="NCBI Taxonomy" id="131215"/>
    <lineage>
        <taxon>Eukaryota</taxon>
        <taxon>Metazoa</taxon>
        <taxon>Ecdysozoa</taxon>
        <taxon>Arthropoda</taxon>
        <taxon>Hexapoda</taxon>
        <taxon>Insecta</taxon>
        <taxon>Pterygota</taxon>
        <taxon>Neoptera</taxon>
        <taxon>Endopterygota</taxon>
        <taxon>Hymenoptera</taxon>
        <taxon>Apocrita</taxon>
        <taxon>Proctotrupomorpha</taxon>
        <taxon>Chalcidoidea</taxon>
        <taxon>Aphelinidae</taxon>
        <taxon>Aphelininae</taxon>
        <taxon>Eretmocerus</taxon>
    </lineage>
</organism>
<accession>A0ACC2P131</accession>
<protein>
    <submittedName>
        <fullName evidence="1">Uncharacterized protein</fullName>
    </submittedName>
</protein>
<reference evidence="1" key="1">
    <citation type="submission" date="2023-04" db="EMBL/GenBank/DDBJ databases">
        <title>A chromosome-level genome assembly of the parasitoid wasp Eretmocerus hayati.</title>
        <authorList>
            <person name="Zhong Y."/>
            <person name="Liu S."/>
            <person name="Liu Y."/>
        </authorList>
    </citation>
    <scope>NUCLEOTIDE SEQUENCE</scope>
    <source>
        <strain evidence="1">ZJU_SS_LIU_2023</strain>
    </source>
</reference>
<sequence>MRVNIHPNSNSDSSLQNTASAMITMQNDLNSSQNDTLEIAETLRRVTRRRKMIESDLKPKLSAKIHSVDKFFETKRVEFIVKNGSSAKSVEFIVRYCKDLSDFVEYVKKTRSVTDPMLKYGLDFGRGSLKICSSIQNLSDHDFETELNKSRMGAPKQFLDSGLRKSFILGLVESCQENHGNISKLWSLIGLNRVPGKYSVDLKVANLLAGIMPHGAAFPCKWCYAPRGSLWKPCPDMRMIGNIKEDVGKNRIN</sequence>
<proteinExistence type="predicted"/>
<dbReference type="Proteomes" id="UP001239111">
    <property type="component" value="Chromosome 2"/>
</dbReference>
<comment type="caution">
    <text evidence="1">The sequence shown here is derived from an EMBL/GenBank/DDBJ whole genome shotgun (WGS) entry which is preliminary data.</text>
</comment>
<evidence type="ECO:0000313" key="1">
    <source>
        <dbReference type="EMBL" id="KAJ8677290.1"/>
    </source>
</evidence>
<evidence type="ECO:0000313" key="2">
    <source>
        <dbReference type="Proteomes" id="UP001239111"/>
    </source>
</evidence>